<dbReference type="InterPro" id="IPR036390">
    <property type="entry name" value="WH_DNA-bd_sf"/>
</dbReference>
<comment type="similarity">
    <text evidence="1">Belongs to the LysR transcriptional regulatory family.</text>
</comment>
<dbReference type="PANTHER" id="PTHR30118">
    <property type="entry name" value="HTH-TYPE TRANSCRIPTIONAL REGULATOR LEUO-RELATED"/>
    <property type="match status" value="1"/>
</dbReference>
<accession>A0A158IWG8</accession>
<dbReference type="Pfam" id="PF00126">
    <property type="entry name" value="HTH_1"/>
    <property type="match status" value="1"/>
</dbReference>
<dbReference type="CDD" id="cd08459">
    <property type="entry name" value="PBP2_DntR_NahR_LinR_like"/>
    <property type="match status" value="1"/>
</dbReference>
<dbReference type="InterPro" id="IPR036388">
    <property type="entry name" value="WH-like_DNA-bd_sf"/>
</dbReference>
<protein>
    <submittedName>
        <fullName evidence="6">LysR family transcriptional regulator</fullName>
    </submittedName>
</protein>
<dbReference type="PRINTS" id="PR00039">
    <property type="entry name" value="HTHLYSR"/>
</dbReference>
<evidence type="ECO:0000256" key="2">
    <source>
        <dbReference type="ARBA" id="ARBA00023015"/>
    </source>
</evidence>
<keyword evidence="7" id="KW-1185">Reference proteome</keyword>
<organism evidence="6 7">
    <name type="scientific">Caballeronia terrestris</name>
    <dbReference type="NCBI Taxonomy" id="1226301"/>
    <lineage>
        <taxon>Bacteria</taxon>
        <taxon>Pseudomonadati</taxon>
        <taxon>Pseudomonadota</taxon>
        <taxon>Betaproteobacteria</taxon>
        <taxon>Burkholderiales</taxon>
        <taxon>Burkholderiaceae</taxon>
        <taxon>Caballeronia</taxon>
    </lineage>
</organism>
<evidence type="ECO:0000259" key="5">
    <source>
        <dbReference type="PROSITE" id="PS50931"/>
    </source>
</evidence>
<dbReference type="Proteomes" id="UP000054925">
    <property type="component" value="Unassembled WGS sequence"/>
</dbReference>
<evidence type="ECO:0000313" key="6">
    <source>
        <dbReference type="EMBL" id="SAL60613.1"/>
    </source>
</evidence>
<evidence type="ECO:0000256" key="4">
    <source>
        <dbReference type="ARBA" id="ARBA00023163"/>
    </source>
</evidence>
<dbReference type="Gene3D" id="1.10.10.10">
    <property type="entry name" value="Winged helix-like DNA-binding domain superfamily/Winged helix DNA-binding domain"/>
    <property type="match status" value="1"/>
</dbReference>
<dbReference type="SUPFAM" id="SSF46785">
    <property type="entry name" value="Winged helix' DNA-binding domain"/>
    <property type="match status" value="1"/>
</dbReference>
<feature type="domain" description="HTH lysR-type" evidence="5">
    <location>
        <begin position="14"/>
        <end position="71"/>
    </location>
</feature>
<dbReference type="Pfam" id="PF03466">
    <property type="entry name" value="LysR_substrate"/>
    <property type="match status" value="1"/>
</dbReference>
<dbReference type="EMBL" id="FCOL02000014">
    <property type="protein sequence ID" value="SAL60613.1"/>
    <property type="molecule type" value="Genomic_DNA"/>
</dbReference>
<reference evidence="6" key="1">
    <citation type="submission" date="2016-01" db="EMBL/GenBank/DDBJ databases">
        <authorList>
            <person name="Peeters C."/>
        </authorList>
    </citation>
    <scope>NUCLEOTIDE SEQUENCE [LARGE SCALE GENOMIC DNA]</scope>
    <source>
        <strain evidence="6">LMG 22937</strain>
    </source>
</reference>
<evidence type="ECO:0000256" key="1">
    <source>
        <dbReference type="ARBA" id="ARBA00009437"/>
    </source>
</evidence>
<keyword evidence="3" id="KW-0238">DNA-binding</keyword>
<sequence>MPSIVGSPMTSALTDLNLIRNFVAIYETGSVSAAAKRLYITQPSVSHSLGRLRDLLNDPLFTRTREGMVPTFNATQLFQSFRGALDEIEHAISSARVFSPAESSRCFRVAMSDLGELYFLPLLIPELQRAAPSVELEIVQLDTDRIAEWLSTGRIDAAVGNLQFVGGQARRKTLFEETYSCLLSATHPQIGDAMSLDDYVAAKHVVVAPFSGHHHVEDVMSELGLERKIALRVPHFTNLATVIASSDLVLTLPTRIAHAFAIDGRMRVLPLPFPIPPFHVNLYWQAHSADSAAQQWFCDTVDRVLSGV</sequence>
<comment type="caution">
    <text evidence="6">The sequence shown here is derived from an EMBL/GenBank/DDBJ whole genome shotgun (WGS) entry which is preliminary data.</text>
</comment>
<dbReference type="InterPro" id="IPR000847">
    <property type="entry name" value="LysR_HTH_N"/>
</dbReference>
<dbReference type="PROSITE" id="PS50931">
    <property type="entry name" value="HTH_LYSR"/>
    <property type="match status" value="1"/>
</dbReference>
<dbReference type="GO" id="GO:0003700">
    <property type="term" value="F:DNA-binding transcription factor activity"/>
    <property type="evidence" value="ECO:0007669"/>
    <property type="project" value="InterPro"/>
</dbReference>
<evidence type="ECO:0000256" key="3">
    <source>
        <dbReference type="ARBA" id="ARBA00023125"/>
    </source>
</evidence>
<proteinExistence type="inferred from homology"/>
<gene>
    <name evidence="6" type="ORF">AWB67_02966</name>
</gene>
<keyword evidence="2" id="KW-0805">Transcription regulation</keyword>
<dbReference type="PANTHER" id="PTHR30118:SF15">
    <property type="entry name" value="TRANSCRIPTIONAL REGULATORY PROTEIN"/>
    <property type="match status" value="1"/>
</dbReference>
<name>A0A158IWG8_9BURK</name>
<dbReference type="AlphaFoldDB" id="A0A158IWG8"/>
<dbReference type="InterPro" id="IPR050389">
    <property type="entry name" value="LysR-type_TF"/>
</dbReference>
<keyword evidence="4" id="KW-0804">Transcription</keyword>
<dbReference type="SUPFAM" id="SSF53850">
    <property type="entry name" value="Periplasmic binding protein-like II"/>
    <property type="match status" value="1"/>
</dbReference>
<evidence type="ECO:0000313" key="7">
    <source>
        <dbReference type="Proteomes" id="UP000054925"/>
    </source>
</evidence>
<dbReference type="GO" id="GO:0003677">
    <property type="term" value="F:DNA binding"/>
    <property type="evidence" value="ECO:0007669"/>
    <property type="project" value="UniProtKB-KW"/>
</dbReference>
<dbReference type="Gene3D" id="3.40.190.10">
    <property type="entry name" value="Periplasmic binding protein-like II"/>
    <property type="match status" value="2"/>
</dbReference>
<dbReference type="InterPro" id="IPR005119">
    <property type="entry name" value="LysR_subst-bd"/>
</dbReference>